<dbReference type="EMBL" id="CP003181">
    <property type="protein sequence ID" value="AHJ62575.1"/>
    <property type="molecule type" value="Genomic_DNA"/>
</dbReference>
<evidence type="ECO:0000313" key="3">
    <source>
        <dbReference type="Proteomes" id="UP000019438"/>
    </source>
</evidence>
<proteinExistence type="predicted"/>
<accession>A0AAN0RCV3</accession>
<feature type="region of interest" description="Disordered" evidence="1">
    <location>
        <begin position="68"/>
        <end position="94"/>
    </location>
</feature>
<dbReference type="Proteomes" id="UP000019438">
    <property type="component" value="Chromosome"/>
</dbReference>
<reference evidence="3" key="1">
    <citation type="submission" date="2012-06" db="EMBL/GenBank/DDBJ databases">
        <title>Genome analysis of multiple Granulibacter bethesdensis isolates demonstrates substantial genome diversity.</title>
        <authorList>
            <person name="Greenberg D.E."/>
            <person name="Porcella S.F."/>
            <person name="Zarember K."/>
            <person name="Zelazny A.M."/>
            <person name="Bruno D."/>
            <person name="Martens C."/>
            <person name="Barbian K.D."/>
            <person name="Jaske E."/>
            <person name="Holland S.M."/>
        </authorList>
    </citation>
    <scope>NUCLEOTIDE SEQUENCE [LARGE SCALE GENOMIC DNA]</scope>
    <source>
        <strain evidence="3">CGDNIH3</strain>
    </source>
</reference>
<sequence length="133" mass="15389">MKTAPKPPATGKYPVLRRRRRLPYNMICVVYRHNERPGINQKVDAHWLSPCQCSMLIPADRLVGNHCQPHKPRNIVSMKKRKDDRPASESGSAKTDGAFDLWLQRSLHQIFDDIAKEPIPEELLRLIEKDRAK</sequence>
<evidence type="ECO:0000313" key="2">
    <source>
        <dbReference type="EMBL" id="AHJ62575.1"/>
    </source>
</evidence>
<organism evidence="2 3">
    <name type="scientific">Granulibacter bethesdensis</name>
    <dbReference type="NCBI Taxonomy" id="364410"/>
    <lineage>
        <taxon>Bacteria</taxon>
        <taxon>Pseudomonadati</taxon>
        <taxon>Pseudomonadota</taxon>
        <taxon>Alphaproteobacteria</taxon>
        <taxon>Acetobacterales</taxon>
        <taxon>Acetobacteraceae</taxon>
        <taxon>Granulibacter</taxon>
    </lineage>
</organism>
<name>A0AAN0RCV3_9PROT</name>
<dbReference type="AlphaFoldDB" id="A0AAN0RCV3"/>
<protein>
    <recommendedName>
        <fullName evidence="4">Anti-sigma factor NepR domain-containing protein</fullName>
    </recommendedName>
</protein>
<dbReference type="KEGG" id="gbc:GbCGDNIH3_0756"/>
<evidence type="ECO:0000256" key="1">
    <source>
        <dbReference type="SAM" id="MobiDB-lite"/>
    </source>
</evidence>
<feature type="compositionally biased region" description="Basic residues" evidence="1">
    <location>
        <begin position="68"/>
        <end position="80"/>
    </location>
</feature>
<evidence type="ECO:0008006" key="4">
    <source>
        <dbReference type="Google" id="ProtNLM"/>
    </source>
</evidence>
<gene>
    <name evidence="2" type="ORF">GbCGDNIH3_0756</name>
</gene>